<evidence type="ECO:0000313" key="1">
    <source>
        <dbReference type="EMBL" id="GAA1810999.1"/>
    </source>
</evidence>
<accession>A0ABN2M7M9</accession>
<proteinExistence type="predicted"/>
<comment type="caution">
    <text evidence="1">The sequence shown here is derived from an EMBL/GenBank/DDBJ whole genome shotgun (WGS) entry which is preliminary data.</text>
</comment>
<dbReference type="Pfam" id="PF12083">
    <property type="entry name" value="DUF3560"/>
    <property type="match status" value="1"/>
</dbReference>
<gene>
    <name evidence="1" type="ORF">GCM10009682_35730</name>
</gene>
<keyword evidence="2" id="KW-1185">Reference proteome</keyword>
<name>A0ABN2M7M9_9ACTN</name>
<dbReference type="InterPro" id="IPR021944">
    <property type="entry name" value="DUF3560"/>
</dbReference>
<dbReference type="RefSeq" id="WP_344132992.1">
    <property type="nucleotide sequence ID" value="NZ_BAAALT010000105.1"/>
</dbReference>
<protein>
    <submittedName>
        <fullName evidence="1">Uncharacterized protein</fullName>
    </submittedName>
</protein>
<reference evidence="1 2" key="1">
    <citation type="journal article" date="2019" name="Int. J. Syst. Evol. Microbiol.">
        <title>The Global Catalogue of Microorganisms (GCM) 10K type strain sequencing project: providing services to taxonomists for standard genome sequencing and annotation.</title>
        <authorList>
            <consortium name="The Broad Institute Genomics Platform"/>
            <consortium name="The Broad Institute Genome Sequencing Center for Infectious Disease"/>
            <person name="Wu L."/>
            <person name="Ma J."/>
        </authorList>
    </citation>
    <scope>NUCLEOTIDE SEQUENCE [LARGE SCALE GENOMIC DNA]</scope>
    <source>
        <strain evidence="1 2">JCM 13250</strain>
    </source>
</reference>
<dbReference type="Proteomes" id="UP001500218">
    <property type="component" value="Unassembled WGS sequence"/>
</dbReference>
<sequence>MITIEHAHATGTVVHGTTRNDGTGAIFTNMVDSWRFSRAIGVEGAWHLPNSRDRDALQPVIDRLATELRAAGHTVQVRIDNTPRTAAEIEADRATRVSARVTRYTELADARHASGAARLSRVEQRRTAIPLGQPVINGRYAGFVTRLNRAENAARTKIAHGDHWQRRAEAATSTQRHRHQPRTTMRRVERLENALRRCRRTRDALDPSGVRAVTDCSELADADAQIARLVGQLDYWRAELAAMQANGTFRAWAPDDFRPGDEALIQGTWYPVVRVNAKSLTVELPHLDGDENQPARRRRRTGTSTYDNVYGRRRDDLELHSPPPAEGARCTCRITIPTINAEFVPERDGGQCTEPVAIRLTIRHDGTACGCAGWCMVADPDAPDIGQPWTEVVLLCTNHAHECRADIAADIANGAAILEELP</sequence>
<dbReference type="EMBL" id="BAAALT010000105">
    <property type="protein sequence ID" value="GAA1810999.1"/>
    <property type="molecule type" value="Genomic_DNA"/>
</dbReference>
<organism evidence="1 2">
    <name type="scientific">Luedemannella flava</name>
    <dbReference type="NCBI Taxonomy" id="349316"/>
    <lineage>
        <taxon>Bacteria</taxon>
        <taxon>Bacillati</taxon>
        <taxon>Actinomycetota</taxon>
        <taxon>Actinomycetes</taxon>
        <taxon>Micromonosporales</taxon>
        <taxon>Micromonosporaceae</taxon>
        <taxon>Luedemannella</taxon>
    </lineage>
</organism>
<evidence type="ECO:0000313" key="2">
    <source>
        <dbReference type="Proteomes" id="UP001500218"/>
    </source>
</evidence>